<evidence type="ECO:0000313" key="11">
    <source>
        <dbReference type="Proteomes" id="UP000218334"/>
    </source>
</evidence>
<dbReference type="InterPro" id="IPR050196">
    <property type="entry name" value="Cytochrome_P450_Monoox"/>
</dbReference>
<keyword evidence="9" id="KW-0812">Transmembrane</keyword>
<dbReference type="PROSITE" id="PS00086">
    <property type="entry name" value="CYTOCHROME_P450"/>
    <property type="match status" value="1"/>
</dbReference>
<keyword evidence="6 8" id="KW-0503">Monooxygenase</keyword>
<keyword evidence="2 7" id="KW-0349">Heme</keyword>
<comment type="similarity">
    <text evidence="1 8">Belongs to the cytochrome P450 family.</text>
</comment>
<dbReference type="GO" id="GO:0004497">
    <property type="term" value="F:monooxygenase activity"/>
    <property type="evidence" value="ECO:0007669"/>
    <property type="project" value="UniProtKB-KW"/>
</dbReference>
<organism evidence="10 11">
    <name type="scientific">Armillaria solidipes</name>
    <dbReference type="NCBI Taxonomy" id="1076256"/>
    <lineage>
        <taxon>Eukaryota</taxon>
        <taxon>Fungi</taxon>
        <taxon>Dikarya</taxon>
        <taxon>Basidiomycota</taxon>
        <taxon>Agaricomycotina</taxon>
        <taxon>Agaricomycetes</taxon>
        <taxon>Agaricomycetidae</taxon>
        <taxon>Agaricales</taxon>
        <taxon>Marasmiineae</taxon>
        <taxon>Physalacriaceae</taxon>
        <taxon>Armillaria</taxon>
    </lineage>
</organism>
<dbReference type="AlphaFoldDB" id="A0A2H3BP79"/>
<feature type="transmembrane region" description="Helical" evidence="9">
    <location>
        <begin position="17"/>
        <end position="34"/>
    </location>
</feature>
<keyword evidence="3 7" id="KW-0479">Metal-binding</keyword>
<reference evidence="11" key="1">
    <citation type="journal article" date="2017" name="Nat. Ecol. Evol.">
        <title>Genome expansion and lineage-specific genetic innovations in the forest pathogenic fungi Armillaria.</title>
        <authorList>
            <person name="Sipos G."/>
            <person name="Prasanna A.N."/>
            <person name="Walter M.C."/>
            <person name="O'Connor E."/>
            <person name="Balint B."/>
            <person name="Krizsan K."/>
            <person name="Kiss B."/>
            <person name="Hess J."/>
            <person name="Varga T."/>
            <person name="Slot J."/>
            <person name="Riley R."/>
            <person name="Boka B."/>
            <person name="Rigling D."/>
            <person name="Barry K."/>
            <person name="Lee J."/>
            <person name="Mihaltcheva S."/>
            <person name="LaButti K."/>
            <person name="Lipzen A."/>
            <person name="Waldron R."/>
            <person name="Moloney N.M."/>
            <person name="Sperisen C."/>
            <person name="Kredics L."/>
            <person name="Vagvoelgyi C."/>
            <person name="Patrignani A."/>
            <person name="Fitzpatrick D."/>
            <person name="Nagy I."/>
            <person name="Doyle S."/>
            <person name="Anderson J.B."/>
            <person name="Grigoriev I.V."/>
            <person name="Gueldener U."/>
            <person name="Muensterkoetter M."/>
            <person name="Nagy L.G."/>
        </authorList>
    </citation>
    <scope>NUCLEOTIDE SEQUENCE [LARGE SCALE GENOMIC DNA]</scope>
    <source>
        <strain evidence="11">28-4</strain>
    </source>
</reference>
<evidence type="ECO:0000256" key="2">
    <source>
        <dbReference type="ARBA" id="ARBA00022617"/>
    </source>
</evidence>
<gene>
    <name evidence="10" type="ORF">ARMSODRAFT_192415</name>
</gene>
<evidence type="ECO:0000256" key="6">
    <source>
        <dbReference type="ARBA" id="ARBA00023033"/>
    </source>
</evidence>
<keyword evidence="11" id="KW-1185">Reference proteome</keyword>
<dbReference type="GO" id="GO:0005506">
    <property type="term" value="F:iron ion binding"/>
    <property type="evidence" value="ECO:0007669"/>
    <property type="project" value="InterPro"/>
</dbReference>
<dbReference type="GO" id="GO:0016705">
    <property type="term" value="F:oxidoreductase activity, acting on paired donors, with incorporation or reduction of molecular oxygen"/>
    <property type="evidence" value="ECO:0007669"/>
    <property type="project" value="InterPro"/>
</dbReference>
<comment type="cofactor">
    <cofactor evidence="7">
        <name>heme</name>
        <dbReference type="ChEBI" id="CHEBI:30413"/>
    </cofactor>
</comment>
<dbReference type="GO" id="GO:0020037">
    <property type="term" value="F:heme binding"/>
    <property type="evidence" value="ECO:0007669"/>
    <property type="project" value="InterPro"/>
</dbReference>
<proteinExistence type="inferred from homology"/>
<accession>A0A2H3BP79</accession>
<sequence>MTVSNVLLDRLYSEPNALSLFLTLFFIFFISKIVRFRRNLQAANYIQGLRPIFQPLRLPGAFFRTSWWNKGADFHWAMRFDLYKTGENVSIVPWLTGDPGIFTSNLDVARQVVSGSHKTDFNKGAFGTGPLLMWGMNLFAADGDVWRKHRRVVGPAFNNKLYKSVWNQTQMTYNEMLATDQWSTNGQVALPAVQKMTFKLTLSVIAACGFGFSIAWDEPEISEDGSMSVQEALRIVTDNSALAFAPEWVKNLPFKFFRDYRMGQEQLSKFLKEQVIRRRAAILHDEIDASKSDTVFDLLIKARENEEGKYSMNNEELIGNAFIMLFAGHETAAQSLAATLGFLAVHDETQEEVYQEIKTVLSDDPDPRFEDHTKLEKVLAVFYEALRMFLPGHVLIREAAKDTVINVPKPVGQEGTIPIPIPKGFQVMVDMVGIQYNPRYFDEPEKFKPSRWYGTSNESDSFTAFSIGPRACIGRKFATTQAVCFLTLLLRDWMVKPILRDGETKEAWADRVLDASIVITLGVRDVPLTFSRRCNGGSVPRLLFFGVLLAQMPSRTWAIFLPLMIRGHEILSTEVVLDF</sequence>
<dbReference type="PANTHER" id="PTHR24291">
    <property type="entry name" value="CYTOCHROME P450 FAMILY 4"/>
    <property type="match status" value="1"/>
</dbReference>
<evidence type="ECO:0000256" key="7">
    <source>
        <dbReference type="PIRSR" id="PIRSR602401-1"/>
    </source>
</evidence>
<evidence type="ECO:0000256" key="3">
    <source>
        <dbReference type="ARBA" id="ARBA00022723"/>
    </source>
</evidence>
<keyword evidence="9" id="KW-1133">Transmembrane helix</keyword>
<dbReference type="InterPro" id="IPR036396">
    <property type="entry name" value="Cyt_P450_sf"/>
</dbReference>
<dbReference type="EMBL" id="KZ293431">
    <property type="protein sequence ID" value="PBK68762.1"/>
    <property type="molecule type" value="Genomic_DNA"/>
</dbReference>
<dbReference type="PRINTS" id="PR00463">
    <property type="entry name" value="EP450I"/>
</dbReference>
<evidence type="ECO:0000256" key="5">
    <source>
        <dbReference type="ARBA" id="ARBA00023004"/>
    </source>
</evidence>
<dbReference type="PRINTS" id="PR00385">
    <property type="entry name" value="P450"/>
</dbReference>
<dbReference type="PANTHER" id="PTHR24291:SF50">
    <property type="entry name" value="BIFUNCTIONAL ALBAFLAVENONE MONOOXYGENASE_TERPENE SYNTHASE"/>
    <property type="match status" value="1"/>
</dbReference>
<evidence type="ECO:0000256" key="8">
    <source>
        <dbReference type="RuleBase" id="RU000461"/>
    </source>
</evidence>
<dbReference type="InterPro" id="IPR017972">
    <property type="entry name" value="Cyt_P450_CS"/>
</dbReference>
<evidence type="ECO:0000256" key="4">
    <source>
        <dbReference type="ARBA" id="ARBA00023002"/>
    </source>
</evidence>
<dbReference type="InterPro" id="IPR002401">
    <property type="entry name" value="Cyt_P450_E_grp-I"/>
</dbReference>
<name>A0A2H3BP79_9AGAR</name>
<keyword evidence="5 7" id="KW-0408">Iron</keyword>
<dbReference type="Pfam" id="PF00067">
    <property type="entry name" value="p450"/>
    <property type="match status" value="1"/>
</dbReference>
<dbReference type="InterPro" id="IPR001128">
    <property type="entry name" value="Cyt_P450"/>
</dbReference>
<dbReference type="SUPFAM" id="SSF48264">
    <property type="entry name" value="Cytochrome P450"/>
    <property type="match status" value="1"/>
</dbReference>
<keyword evidence="9" id="KW-0472">Membrane</keyword>
<keyword evidence="4 8" id="KW-0560">Oxidoreductase</keyword>
<evidence type="ECO:0000256" key="9">
    <source>
        <dbReference type="SAM" id="Phobius"/>
    </source>
</evidence>
<dbReference type="Proteomes" id="UP000218334">
    <property type="component" value="Unassembled WGS sequence"/>
</dbReference>
<feature type="binding site" description="axial binding residue" evidence="7">
    <location>
        <position position="472"/>
    </location>
    <ligand>
        <name>heme</name>
        <dbReference type="ChEBI" id="CHEBI:30413"/>
    </ligand>
    <ligandPart>
        <name>Fe</name>
        <dbReference type="ChEBI" id="CHEBI:18248"/>
    </ligandPart>
</feature>
<dbReference type="Gene3D" id="1.10.630.10">
    <property type="entry name" value="Cytochrome P450"/>
    <property type="match status" value="1"/>
</dbReference>
<dbReference type="STRING" id="1076256.A0A2H3BP79"/>
<protein>
    <submittedName>
        <fullName evidence="10">Cytochrome P450</fullName>
    </submittedName>
</protein>
<evidence type="ECO:0000313" key="10">
    <source>
        <dbReference type="EMBL" id="PBK68762.1"/>
    </source>
</evidence>
<evidence type="ECO:0000256" key="1">
    <source>
        <dbReference type="ARBA" id="ARBA00010617"/>
    </source>
</evidence>